<dbReference type="GO" id="GO:0005886">
    <property type="term" value="C:plasma membrane"/>
    <property type="evidence" value="ECO:0007669"/>
    <property type="project" value="UniProtKB-SubCell"/>
</dbReference>
<reference evidence="9" key="1">
    <citation type="submission" date="2020-10" db="EMBL/GenBank/DDBJ databases">
        <authorList>
            <person name="Gilroy R."/>
        </authorList>
    </citation>
    <scope>NUCLEOTIDE SEQUENCE</scope>
    <source>
        <strain evidence="9">CHK147-3167</strain>
    </source>
</reference>
<dbReference type="PANTHER" id="PTHR22926">
    <property type="entry name" value="PHOSPHO-N-ACETYLMURAMOYL-PENTAPEPTIDE-TRANSFERASE"/>
    <property type="match status" value="1"/>
</dbReference>
<feature type="transmembrane region" description="Helical" evidence="8">
    <location>
        <begin position="48"/>
        <end position="68"/>
    </location>
</feature>
<feature type="transmembrane region" description="Helical" evidence="8">
    <location>
        <begin position="6"/>
        <end position="27"/>
    </location>
</feature>
<proteinExistence type="predicted"/>
<evidence type="ECO:0000256" key="4">
    <source>
        <dbReference type="ARBA" id="ARBA00022692"/>
    </source>
</evidence>
<feature type="transmembrane region" description="Helical" evidence="8">
    <location>
        <begin position="161"/>
        <end position="181"/>
    </location>
</feature>
<evidence type="ECO:0000256" key="6">
    <source>
        <dbReference type="ARBA" id="ARBA00023136"/>
    </source>
</evidence>
<feature type="binding site" evidence="7">
    <location>
        <position position="153"/>
    </location>
    <ligand>
        <name>Mg(2+)</name>
        <dbReference type="ChEBI" id="CHEBI:18420"/>
    </ligand>
</feature>
<dbReference type="Proteomes" id="UP000886786">
    <property type="component" value="Unassembled WGS sequence"/>
</dbReference>
<comment type="cofactor">
    <cofactor evidence="7">
        <name>Mg(2+)</name>
        <dbReference type="ChEBI" id="CHEBI:18420"/>
    </cofactor>
</comment>
<dbReference type="EMBL" id="DVFV01000137">
    <property type="protein sequence ID" value="HIQ91532.1"/>
    <property type="molecule type" value="Genomic_DNA"/>
</dbReference>
<feature type="transmembrane region" description="Helical" evidence="8">
    <location>
        <begin position="103"/>
        <end position="121"/>
    </location>
</feature>
<dbReference type="GO" id="GO:0009103">
    <property type="term" value="P:lipopolysaccharide biosynthetic process"/>
    <property type="evidence" value="ECO:0007669"/>
    <property type="project" value="TreeGrafter"/>
</dbReference>
<evidence type="ECO:0000256" key="2">
    <source>
        <dbReference type="ARBA" id="ARBA00022475"/>
    </source>
</evidence>
<sequence>MHDEITRIFLMVMTTFFFVALIVPFIKKIAIHVGALDIPNKRKVHSKPMPRLGGLAIFFGFLLGYMIFGEPSSTMNSVLIGSFIIVLIGAIDDIKPLKASVKFIAQLAAACVVTIYGGLLIQDVSAFGFYIDFGIFAYPITIFFILGCLNCINLIDGLDGLCAGISAIYFATIGIISIIMGKLGLEFVLTFIMLGSVLGFLVHNFHPASIFAGDSGSLFMGFMIAVIALLGFKSVTLTSLIIPVLILAIPILDTVFAIIRRLLKGEKISKPDKSHLHHQLLNKNFSHLTTVLIIYGISILFSAASIVYVLHDQKLGYILYAILTIIVLTFVLKTDIVVDTHALAEKIHKKKK</sequence>
<dbReference type="GO" id="GO:0016780">
    <property type="term" value="F:phosphotransferase activity, for other substituted phosphate groups"/>
    <property type="evidence" value="ECO:0007669"/>
    <property type="project" value="InterPro"/>
</dbReference>
<name>A0A9D1CZ86_9FIRM</name>
<organism evidence="9 10">
    <name type="scientific">Candidatus Coprosoma intestinipullorum</name>
    <dbReference type="NCBI Taxonomy" id="2840752"/>
    <lineage>
        <taxon>Bacteria</taxon>
        <taxon>Bacillati</taxon>
        <taxon>Bacillota</taxon>
        <taxon>Bacillota incertae sedis</taxon>
        <taxon>Candidatus Coprosoma</taxon>
    </lineage>
</organism>
<feature type="transmembrane region" description="Helical" evidence="8">
    <location>
        <begin position="241"/>
        <end position="263"/>
    </location>
</feature>
<dbReference type="CDD" id="cd06853">
    <property type="entry name" value="GT_WecA_like"/>
    <property type="match status" value="1"/>
</dbReference>
<feature type="transmembrane region" description="Helical" evidence="8">
    <location>
        <begin position="317"/>
        <end position="344"/>
    </location>
</feature>
<evidence type="ECO:0000256" key="7">
    <source>
        <dbReference type="PIRSR" id="PIRSR600715-1"/>
    </source>
</evidence>
<feature type="transmembrane region" description="Helical" evidence="8">
    <location>
        <begin position="74"/>
        <end position="91"/>
    </location>
</feature>
<dbReference type="AlphaFoldDB" id="A0A9D1CZ86"/>
<feature type="transmembrane region" description="Helical" evidence="8">
    <location>
        <begin position="284"/>
        <end position="311"/>
    </location>
</feature>
<comment type="caution">
    <text evidence="9">The sequence shown here is derived from an EMBL/GenBank/DDBJ whole genome shotgun (WGS) entry which is preliminary data.</text>
</comment>
<evidence type="ECO:0000313" key="10">
    <source>
        <dbReference type="Proteomes" id="UP000886786"/>
    </source>
</evidence>
<dbReference type="GO" id="GO:0044038">
    <property type="term" value="P:cell wall macromolecule biosynthetic process"/>
    <property type="evidence" value="ECO:0007669"/>
    <property type="project" value="TreeGrafter"/>
</dbReference>
<evidence type="ECO:0000256" key="3">
    <source>
        <dbReference type="ARBA" id="ARBA00022679"/>
    </source>
</evidence>
<evidence type="ECO:0000256" key="8">
    <source>
        <dbReference type="SAM" id="Phobius"/>
    </source>
</evidence>
<keyword evidence="4 8" id="KW-0812">Transmembrane</keyword>
<dbReference type="InterPro" id="IPR000715">
    <property type="entry name" value="Glycosyl_transferase_4"/>
</dbReference>
<keyword evidence="2" id="KW-1003">Cell membrane</keyword>
<feature type="transmembrane region" description="Helical" evidence="8">
    <location>
        <begin position="217"/>
        <end position="235"/>
    </location>
</feature>
<dbReference type="InterPro" id="IPR018480">
    <property type="entry name" value="PNAcMuramoyl-5peptid_Trfase_CS"/>
</dbReference>
<feature type="transmembrane region" description="Helical" evidence="8">
    <location>
        <begin position="187"/>
        <end position="205"/>
    </location>
</feature>
<dbReference type="GO" id="GO:0046872">
    <property type="term" value="F:metal ion binding"/>
    <property type="evidence" value="ECO:0007669"/>
    <property type="project" value="UniProtKB-KW"/>
</dbReference>
<evidence type="ECO:0000256" key="5">
    <source>
        <dbReference type="ARBA" id="ARBA00022989"/>
    </source>
</evidence>
<reference evidence="9" key="2">
    <citation type="journal article" date="2021" name="PeerJ">
        <title>Extensive microbial diversity within the chicken gut microbiome revealed by metagenomics and culture.</title>
        <authorList>
            <person name="Gilroy R."/>
            <person name="Ravi A."/>
            <person name="Getino M."/>
            <person name="Pursley I."/>
            <person name="Horton D.L."/>
            <person name="Alikhan N.F."/>
            <person name="Baker D."/>
            <person name="Gharbi K."/>
            <person name="Hall N."/>
            <person name="Watson M."/>
            <person name="Adriaenssens E.M."/>
            <person name="Foster-Nyarko E."/>
            <person name="Jarju S."/>
            <person name="Secka A."/>
            <person name="Antonio M."/>
            <person name="Oren A."/>
            <person name="Chaudhuri R.R."/>
            <person name="La Ragione R."/>
            <person name="Hildebrand F."/>
            <person name="Pallen M.J."/>
        </authorList>
    </citation>
    <scope>NUCLEOTIDE SEQUENCE</scope>
    <source>
        <strain evidence="9">CHK147-3167</strain>
    </source>
</reference>
<protein>
    <submittedName>
        <fullName evidence="9">Undecaprenyl/decaprenyl-phosphate alpha-N-acetylglucosaminyl 1-phosphate transferase</fullName>
    </submittedName>
</protein>
<keyword evidence="7" id="KW-0479">Metal-binding</keyword>
<evidence type="ECO:0000313" key="9">
    <source>
        <dbReference type="EMBL" id="HIQ91532.1"/>
    </source>
</evidence>
<dbReference type="Pfam" id="PF00953">
    <property type="entry name" value="Glycos_transf_4"/>
    <property type="match status" value="1"/>
</dbReference>
<dbReference type="GO" id="GO:0071555">
    <property type="term" value="P:cell wall organization"/>
    <property type="evidence" value="ECO:0007669"/>
    <property type="project" value="TreeGrafter"/>
</dbReference>
<gene>
    <name evidence="9" type="ORF">IAB27_07985</name>
</gene>
<evidence type="ECO:0000256" key="1">
    <source>
        <dbReference type="ARBA" id="ARBA00004651"/>
    </source>
</evidence>
<keyword evidence="7" id="KW-0460">Magnesium</keyword>
<dbReference type="PANTHER" id="PTHR22926:SF3">
    <property type="entry name" value="UNDECAPRENYL-PHOSPHATE ALPHA-N-ACETYLGLUCOSAMINYL 1-PHOSPHATE TRANSFERASE"/>
    <property type="match status" value="1"/>
</dbReference>
<keyword evidence="6 8" id="KW-0472">Membrane</keyword>
<feature type="transmembrane region" description="Helical" evidence="8">
    <location>
        <begin position="127"/>
        <end position="149"/>
    </location>
</feature>
<keyword evidence="5 8" id="KW-1133">Transmembrane helix</keyword>
<accession>A0A9D1CZ86</accession>
<keyword evidence="3 9" id="KW-0808">Transferase</keyword>
<feature type="binding site" evidence="7">
    <location>
        <position position="214"/>
    </location>
    <ligand>
        <name>Mg(2+)</name>
        <dbReference type="ChEBI" id="CHEBI:18420"/>
    </ligand>
</feature>
<comment type="subcellular location">
    <subcellularLocation>
        <location evidence="1">Cell membrane</location>
        <topology evidence="1">Multi-pass membrane protein</topology>
    </subcellularLocation>
</comment>
<dbReference type="PROSITE" id="PS01348">
    <property type="entry name" value="MRAY_2"/>
    <property type="match status" value="1"/>
</dbReference>